<comment type="pathway">
    <text evidence="1">Pyrimidine metabolism; UMP biosynthesis via salvage pathway; UMP from uridine: step 1/1.</text>
</comment>
<dbReference type="Pfam" id="PF00485">
    <property type="entry name" value="PRK"/>
    <property type="match status" value="2"/>
</dbReference>
<evidence type="ECO:0000256" key="2">
    <source>
        <dbReference type="ARBA" id="ARBA00005408"/>
    </source>
</evidence>
<dbReference type="InterPro" id="IPR000764">
    <property type="entry name" value="Uridine_kinase-like"/>
</dbReference>
<keyword evidence="5" id="KW-0547">Nucleotide-binding</keyword>
<dbReference type="UniPathway" id="UPA00574">
    <property type="reaction ID" value="UER00637"/>
</dbReference>
<evidence type="ECO:0000259" key="9">
    <source>
        <dbReference type="Pfam" id="PF00485"/>
    </source>
</evidence>
<sequence>MSIVHDFEHFSTMTKVPFIIGVAGGTASGKSSVCSRIMEKLGKAHERRVVTISQDSFYRSLSDEEIRKANRGEFNFDHPGFLFRCRKIKLSPCYYMVFLIFKSLDAIEFTLMISILHKMKKGESVIVPKYDFCTNSRSKDSDVIESADVIIVEGILILYDQELRNLFDMKLFVDADSDDRLARRVQRDTQERGRSLSQVLHQYLNLVKPAFEEFCLPTKKYADVIVPRGADNNVAIDLILHHIREILRIPSSSVDSFPDETCCIGHRAASFSRLH</sequence>
<comment type="catalytic activity">
    <reaction evidence="7">
        <text>cytidine + ATP = CMP + ADP + H(+)</text>
        <dbReference type="Rhea" id="RHEA:24674"/>
        <dbReference type="ChEBI" id="CHEBI:15378"/>
        <dbReference type="ChEBI" id="CHEBI:17562"/>
        <dbReference type="ChEBI" id="CHEBI:30616"/>
        <dbReference type="ChEBI" id="CHEBI:60377"/>
        <dbReference type="ChEBI" id="CHEBI:456216"/>
        <dbReference type="EC" id="2.7.1.48"/>
    </reaction>
</comment>
<comment type="similarity">
    <text evidence="2">Belongs to the uridine kinase family.</text>
</comment>
<dbReference type="STRING" id="6293.A0A1I8E8Q5"/>
<evidence type="ECO:0000256" key="1">
    <source>
        <dbReference type="ARBA" id="ARBA00004690"/>
    </source>
</evidence>
<dbReference type="SUPFAM" id="SSF52540">
    <property type="entry name" value="P-loop containing nucleoside triphosphate hydrolases"/>
    <property type="match status" value="1"/>
</dbReference>
<keyword evidence="4" id="KW-0808">Transferase</keyword>
<evidence type="ECO:0000256" key="5">
    <source>
        <dbReference type="ARBA" id="ARBA00022741"/>
    </source>
</evidence>
<evidence type="ECO:0000256" key="6">
    <source>
        <dbReference type="ARBA" id="ARBA00022777"/>
    </source>
</evidence>
<dbReference type="WBParaSite" id="maker-PairedContig_103-snap-gene-0.11-mRNA-1">
    <property type="protein sequence ID" value="maker-PairedContig_103-snap-gene-0.11-mRNA-1"/>
    <property type="gene ID" value="maker-PairedContig_103-snap-gene-0.11"/>
</dbReference>
<dbReference type="InterPro" id="IPR006083">
    <property type="entry name" value="PRK/URK"/>
</dbReference>
<dbReference type="CDD" id="cd02023">
    <property type="entry name" value="UMPK"/>
    <property type="match status" value="1"/>
</dbReference>
<dbReference type="GO" id="GO:0044206">
    <property type="term" value="P:UMP salvage"/>
    <property type="evidence" value="ECO:0007669"/>
    <property type="project" value="UniProtKB-UniPathway"/>
</dbReference>
<dbReference type="Gene3D" id="3.40.50.300">
    <property type="entry name" value="P-loop containing nucleotide triphosphate hydrolases"/>
    <property type="match status" value="1"/>
</dbReference>
<dbReference type="InterPro" id="IPR027417">
    <property type="entry name" value="P-loop_NTPase"/>
</dbReference>
<organism evidence="10">
    <name type="scientific">Wuchereria bancrofti</name>
    <dbReference type="NCBI Taxonomy" id="6293"/>
    <lineage>
        <taxon>Eukaryota</taxon>
        <taxon>Metazoa</taxon>
        <taxon>Ecdysozoa</taxon>
        <taxon>Nematoda</taxon>
        <taxon>Chromadorea</taxon>
        <taxon>Rhabditida</taxon>
        <taxon>Spirurina</taxon>
        <taxon>Spiruromorpha</taxon>
        <taxon>Filarioidea</taxon>
        <taxon>Onchocercidae</taxon>
        <taxon>Wuchereria</taxon>
    </lineage>
</organism>
<evidence type="ECO:0000256" key="7">
    <source>
        <dbReference type="ARBA" id="ARBA00047436"/>
    </source>
</evidence>
<reference evidence="10" key="1">
    <citation type="submission" date="2016-11" db="UniProtKB">
        <authorList>
            <consortium name="WormBaseParasite"/>
        </authorList>
    </citation>
    <scope>IDENTIFICATION</scope>
    <source>
        <strain evidence="10">pt0022</strain>
    </source>
</reference>
<protein>
    <recommendedName>
        <fullName evidence="3">uridine/cytidine kinase</fullName>
        <ecNumber evidence="3">2.7.1.48</ecNumber>
    </recommendedName>
</protein>
<feature type="domain" description="Phosphoribulokinase/uridine kinase" evidence="9">
    <location>
        <begin position="19"/>
        <end position="79"/>
    </location>
</feature>
<comment type="catalytic activity">
    <reaction evidence="8">
        <text>uridine + ATP = UMP + ADP + H(+)</text>
        <dbReference type="Rhea" id="RHEA:16825"/>
        <dbReference type="ChEBI" id="CHEBI:15378"/>
        <dbReference type="ChEBI" id="CHEBI:16704"/>
        <dbReference type="ChEBI" id="CHEBI:30616"/>
        <dbReference type="ChEBI" id="CHEBI:57865"/>
        <dbReference type="ChEBI" id="CHEBI:456216"/>
        <dbReference type="EC" id="2.7.1.48"/>
    </reaction>
</comment>
<keyword evidence="6" id="KW-0418">Kinase</keyword>
<name>A0A1I8E8Q5_WUCBA</name>
<dbReference type="EC" id="2.7.1.48" evidence="3"/>
<dbReference type="AlphaFoldDB" id="A0A1I8E8Q5"/>
<evidence type="ECO:0000256" key="8">
    <source>
        <dbReference type="ARBA" id="ARBA00048909"/>
    </source>
</evidence>
<dbReference type="GO" id="GO:0004849">
    <property type="term" value="F:uridine kinase activity"/>
    <property type="evidence" value="ECO:0007669"/>
    <property type="project" value="UniProtKB-EC"/>
</dbReference>
<evidence type="ECO:0000256" key="4">
    <source>
        <dbReference type="ARBA" id="ARBA00022679"/>
    </source>
</evidence>
<dbReference type="PRINTS" id="PR00988">
    <property type="entry name" value="URIDINKINASE"/>
</dbReference>
<accession>A0A1I8E8Q5</accession>
<feature type="domain" description="Phosphoribulokinase/uridine kinase" evidence="9">
    <location>
        <begin position="101"/>
        <end position="235"/>
    </location>
</feature>
<evidence type="ECO:0000313" key="10">
    <source>
        <dbReference type="WBParaSite" id="maker-PairedContig_103-snap-gene-0.11-mRNA-1"/>
    </source>
</evidence>
<dbReference type="GO" id="GO:0005524">
    <property type="term" value="F:ATP binding"/>
    <property type="evidence" value="ECO:0007669"/>
    <property type="project" value="InterPro"/>
</dbReference>
<evidence type="ECO:0000256" key="3">
    <source>
        <dbReference type="ARBA" id="ARBA00012137"/>
    </source>
</evidence>
<proteinExistence type="inferred from homology"/>
<dbReference type="PANTHER" id="PTHR10285">
    <property type="entry name" value="URIDINE KINASE"/>
    <property type="match status" value="1"/>
</dbReference>